<name>A0A2P2LHJ0_RHIMU</name>
<sequence length="56" mass="6251">MPSCLRFGIRFRGGLFGSPHVHTHASGVTYECLLSLCSLNFTQFQRGQANSFTKDE</sequence>
<protein>
    <submittedName>
        <fullName evidence="1">Uncharacterized protein</fullName>
    </submittedName>
</protein>
<organism evidence="1">
    <name type="scientific">Rhizophora mucronata</name>
    <name type="common">Asiatic mangrove</name>
    <dbReference type="NCBI Taxonomy" id="61149"/>
    <lineage>
        <taxon>Eukaryota</taxon>
        <taxon>Viridiplantae</taxon>
        <taxon>Streptophyta</taxon>
        <taxon>Embryophyta</taxon>
        <taxon>Tracheophyta</taxon>
        <taxon>Spermatophyta</taxon>
        <taxon>Magnoliopsida</taxon>
        <taxon>eudicotyledons</taxon>
        <taxon>Gunneridae</taxon>
        <taxon>Pentapetalae</taxon>
        <taxon>rosids</taxon>
        <taxon>fabids</taxon>
        <taxon>Malpighiales</taxon>
        <taxon>Rhizophoraceae</taxon>
        <taxon>Rhizophora</taxon>
    </lineage>
</organism>
<dbReference type="AlphaFoldDB" id="A0A2P2LHJ0"/>
<evidence type="ECO:0000313" key="1">
    <source>
        <dbReference type="EMBL" id="MBX17439.1"/>
    </source>
</evidence>
<accession>A0A2P2LHJ0</accession>
<proteinExistence type="predicted"/>
<reference evidence="1" key="1">
    <citation type="submission" date="2018-02" db="EMBL/GenBank/DDBJ databases">
        <title>Rhizophora mucronata_Transcriptome.</title>
        <authorList>
            <person name="Meera S.P."/>
            <person name="Sreeshan A."/>
            <person name="Augustine A."/>
        </authorList>
    </citation>
    <scope>NUCLEOTIDE SEQUENCE</scope>
    <source>
        <tissue evidence="1">Leaf</tissue>
    </source>
</reference>
<dbReference type="EMBL" id="GGEC01036955">
    <property type="protein sequence ID" value="MBX17439.1"/>
    <property type="molecule type" value="Transcribed_RNA"/>
</dbReference>